<name>A0A132EDJ9_9BURK</name>
<sequence length="180" mass="18980">MNDASETNLPGWQIDPVAGTMSGELPVTLAVDSRNMKRKAIVCIVLAVAAACGYAADTTLWPAAVLAALLALAGGALLLGSRRKIALVIDETGFQLVGSMREKPAIRWRDVTGFGMVSVAGNRYIGYQFSEHASRTRVPGGVMLPVSRFEGLPLEAVAGLMELCREQFGTSDGGSDGRPD</sequence>
<gene>
    <name evidence="2" type="ORF">WT56_20630</name>
</gene>
<dbReference type="GO" id="GO:0004812">
    <property type="term" value="F:aminoacyl-tRNA ligase activity"/>
    <property type="evidence" value="ECO:0007669"/>
    <property type="project" value="UniProtKB-KW"/>
</dbReference>
<keyword evidence="2" id="KW-0030">Aminoacyl-tRNA synthetase</keyword>
<evidence type="ECO:0000313" key="2">
    <source>
        <dbReference type="EMBL" id="KWF26027.1"/>
    </source>
</evidence>
<organism evidence="2 3">
    <name type="scientific">Burkholderia pseudomultivorans</name>
    <dbReference type="NCBI Taxonomy" id="1207504"/>
    <lineage>
        <taxon>Bacteria</taxon>
        <taxon>Pseudomonadati</taxon>
        <taxon>Pseudomonadota</taxon>
        <taxon>Betaproteobacteria</taxon>
        <taxon>Burkholderiales</taxon>
        <taxon>Burkholderiaceae</taxon>
        <taxon>Burkholderia</taxon>
        <taxon>Burkholderia cepacia complex</taxon>
    </lineage>
</organism>
<reference evidence="2 3" key="1">
    <citation type="submission" date="2015-11" db="EMBL/GenBank/DDBJ databases">
        <title>Expanding the genomic diversity of Burkholderia species for the development of highly accurate diagnostics.</title>
        <authorList>
            <person name="Sahl J."/>
            <person name="Keim P."/>
            <person name="Wagner D."/>
        </authorList>
    </citation>
    <scope>NUCLEOTIDE SEQUENCE [LARGE SCALE GENOMIC DNA]</scope>
    <source>
        <strain evidence="2 3">MSMB368WGS</strain>
    </source>
</reference>
<feature type="transmembrane region" description="Helical" evidence="1">
    <location>
        <begin position="40"/>
        <end position="56"/>
    </location>
</feature>
<proteinExistence type="predicted"/>
<comment type="caution">
    <text evidence="2">The sequence shown here is derived from an EMBL/GenBank/DDBJ whole genome shotgun (WGS) entry which is preliminary data.</text>
</comment>
<dbReference type="RefSeq" id="WP_060243794.1">
    <property type="nucleotide sequence ID" value="NZ_LPJR01000049.1"/>
</dbReference>
<keyword evidence="1" id="KW-1133">Transmembrane helix</keyword>
<dbReference type="Proteomes" id="UP000062912">
    <property type="component" value="Unassembled WGS sequence"/>
</dbReference>
<evidence type="ECO:0000256" key="1">
    <source>
        <dbReference type="SAM" id="Phobius"/>
    </source>
</evidence>
<keyword evidence="1" id="KW-0472">Membrane</keyword>
<keyword evidence="2" id="KW-0436">Ligase</keyword>
<accession>A0A132EDJ9</accession>
<dbReference type="AlphaFoldDB" id="A0A132EDJ9"/>
<keyword evidence="1" id="KW-0812">Transmembrane</keyword>
<dbReference type="OrthoDB" id="9005517at2"/>
<feature type="transmembrane region" description="Helical" evidence="1">
    <location>
        <begin position="62"/>
        <end position="80"/>
    </location>
</feature>
<protein>
    <submittedName>
        <fullName evidence="2">Aspartyl-tRNA synthetase</fullName>
    </submittedName>
</protein>
<dbReference type="EMBL" id="LPJR01000049">
    <property type="protein sequence ID" value="KWF26027.1"/>
    <property type="molecule type" value="Genomic_DNA"/>
</dbReference>
<evidence type="ECO:0000313" key="3">
    <source>
        <dbReference type="Proteomes" id="UP000062912"/>
    </source>
</evidence>